<dbReference type="Proteomes" id="UP000325684">
    <property type="component" value="Unassembled WGS sequence"/>
</dbReference>
<dbReference type="InterPro" id="IPR013538">
    <property type="entry name" value="ASHA1/2-like_C"/>
</dbReference>
<reference evidence="4 5" key="1">
    <citation type="journal article" date="2019" name="Microorganisms">
        <title>Genome Insights into the Novel Species Microvirga brassicacearum, a Rapeseed Endophyte with Biotechnological Potential.</title>
        <authorList>
            <person name="Jimenez-Gomez A."/>
            <person name="Saati-Santamaria Z."/>
            <person name="Igual J.M."/>
            <person name="Rivas R."/>
            <person name="Mateos P.F."/>
            <person name="Garcia-Fraile P."/>
        </authorList>
    </citation>
    <scope>NUCLEOTIDE SEQUENCE [LARGE SCALE GENOMIC DNA]</scope>
    <source>
        <strain evidence="4 5">CDVBN77</strain>
    </source>
</reference>
<evidence type="ECO:0000259" key="3">
    <source>
        <dbReference type="Pfam" id="PF08327"/>
    </source>
</evidence>
<comment type="similarity">
    <text evidence="1">Belongs to the AHA1 family.</text>
</comment>
<feature type="region of interest" description="Disordered" evidence="2">
    <location>
        <begin position="1"/>
        <end position="29"/>
    </location>
</feature>
<comment type="caution">
    <text evidence="4">The sequence shown here is derived from an EMBL/GenBank/DDBJ whole genome shotgun (WGS) entry which is preliminary data.</text>
</comment>
<dbReference type="SUPFAM" id="SSF55961">
    <property type="entry name" value="Bet v1-like"/>
    <property type="match status" value="1"/>
</dbReference>
<organism evidence="4 5">
    <name type="scientific">Microvirga brassicacearum</name>
    <dbReference type="NCBI Taxonomy" id="2580413"/>
    <lineage>
        <taxon>Bacteria</taxon>
        <taxon>Pseudomonadati</taxon>
        <taxon>Pseudomonadota</taxon>
        <taxon>Alphaproteobacteria</taxon>
        <taxon>Hyphomicrobiales</taxon>
        <taxon>Methylobacteriaceae</taxon>
        <taxon>Microvirga</taxon>
    </lineage>
</organism>
<evidence type="ECO:0000256" key="2">
    <source>
        <dbReference type="SAM" id="MobiDB-lite"/>
    </source>
</evidence>
<protein>
    <submittedName>
        <fullName evidence="4">SRPBCC domain-containing protein</fullName>
    </submittedName>
</protein>
<keyword evidence="5" id="KW-1185">Reference proteome</keyword>
<name>A0A5N3PJ89_9HYPH</name>
<dbReference type="RefSeq" id="WP_150941589.1">
    <property type="nucleotide sequence ID" value="NZ_VCMV01000001.1"/>
</dbReference>
<dbReference type="CDD" id="cd07814">
    <property type="entry name" value="SRPBCC_CalC_Aha1-like"/>
    <property type="match status" value="1"/>
</dbReference>
<feature type="compositionally biased region" description="Basic and acidic residues" evidence="2">
    <location>
        <begin position="17"/>
        <end position="26"/>
    </location>
</feature>
<proteinExistence type="inferred from homology"/>
<sequence length="174" mass="19524">MPTQSNPAIVPGSGRILGRDGGEHPSKAAAKPSLMLKRRLNTSPANAYSAWTDPAKIMRWWGPENCAVYHAEADVRIGGRYRVIMRDDANEDHDVSGVYREIVPDEKLVFTWAWRSTPERESLVTVLLRPDGNGTMLTLIHEQFFDEAARDGHQHGWSGSLDKLERDFADNPKT</sequence>
<evidence type="ECO:0000313" key="5">
    <source>
        <dbReference type="Proteomes" id="UP000325684"/>
    </source>
</evidence>
<dbReference type="EMBL" id="VCMV01000001">
    <property type="protein sequence ID" value="KAB0269695.1"/>
    <property type="molecule type" value="Genomic_DNA"/>
</dbReference>
<evidence type="ECO:0000313" key="4">
    <source>
        <dbReference type="EMBL" id="KAB0269695.1"/>
    </source>
</evidence>
<dbReference type="InterPro" id="IPR023393">
    <property type="entry name" value="START-like_dom_sf"/>
</dbReference>
<evidence type="ECO:0000256" key="1">
    <source>
        <dbReference type="ARBA" id="ARBA00006817"/>
    </source>
</evidence>
<gene>
    <name evidence="4" type="ORF">FEZ63_00010</name>
</gene>
<dbReference type="Gene3D" id="3.30.530.20">
    <property type="match status" value="1"/>
</dbReference>
<dbReference type="Pfam" id="PF08327">
    <property type="entry name" value="AHSA1"/>
    <property type="match status" value="1"/>
</dbReference>
<dbReference type="AlphaFoldDB" id="A0A5N3PJ89"/>
<dbReference type="OrthoDB" id="9805228at2"/>
<feature type="domain" description="Activator of Hsp90 ATPase homologue 1/2-like C-terminal" evidence="3">
    <location>
        <begin position="41"/>
        <end position="166"/>
    </location>
</feature>
<accession>A0A5N3PJ89</accession>